<name>A0A1Z5HP65_9FIRM</name>
<dbReference type="SUPFAM" id="SSF47413">
    <property type="entry name" value="lambda repressor-like DNA-binding domains"/>
    <property type="match status" value="1"/>
</dbReference>
<dbReference type="PANTHER" id="PTHR46558:SF11">
    <property type="entry name" value="HTH-TYPE TRANSCRIPTIONAL REGULATOR XRE"/>
    <property type="match status" value="1"/>
</dbReference>
<dbReference type="GO" id="GO:0003677">
    <property type="term" value="F:DNA binding"/>
    <property type="evidence" value="ECO:0007669"/>
    <property type="project" value="UniProtKB-KW"/>
</dbReference>
<evidence type="ECO:0000256" key="1">
    <source>
        <dbReference type="ARBA" id="ARBA00023125"/>
    </source>
</evidence>
<dbReference type="InterPro" id="IPR001387">
    <property type="entry name" value="Cro/C1-type_HTH"/>
</dbReference>
<comment type="caution">
    <text evidence="3">The sequence shown here is derived from an EMBL/GenBank/DDBJ whole genome shotgun (WGS) entry which is preliminary data.</text>
</comment>
<dbReference type="PROSITE" id="PS50943">
    <property type="entry name" value="HTH_CROC1"/>
    <property type="match status" value="1"/>
</dbReference>
<evidence type="ECO:0000259" key="2">
    <source>
        <dbReference type="PROSITE" id="PS50943"/>
    </source>
</evidence>
<accession>A0A1Z5HP65</accession>
<dbReference type="PANTHER" id="PTHR46558">
    <property type="entry name" value="TRACRIPTIONAL REGULATORY PROTEIN-RELATED-RELATED"/>
    <property type="match status" value="1"/>
</dbReference>
<dbReference type="InterPro" id="IPR010982">
    <property type="entry name" value="Lambda_DNA-bd_dom_sf"/>
</dbReference>
<evidence type="ECO:0000313" key="4">
    <source>
        <dbReference type="Proteomes" id="UP000197032"/>
    </source>
</evidence>
<dbReference type="EMBL" id="BDGJ01000012">
    <property type="protein sequence ID" value="GAW91322.1"/>
    <property type="molecule type" value="Genomic_DNA"/>
</dbReference>
<dbReference type="RefSeq" id="WP_088552882.1">
    <property type="nucleotide sequence ID" value="NZ_BDGJ01000012.1"/>
</dbReference>
<keyword evidence="1" id="KW-0238">DNA-binding</keyword>
<dbReference type="SMART" id="SM00530">
    <property type="entry name" value="HTH_XRE"/>
    <property type="match status" value="1"/>
</dbReference>
<protein>
    <submittedName>
        <fullName evidence="3">Helix-turn-helix domain-containing protein</fullName>
    </submittedName>
</protein>
<dbReference type="Pfam" id="PF01381">
    <property type="entry name" value="HTH_3"/>
    <property type="match status" value="1"/>
</dbReference>
<evidence type="ECO:0000313" key="3">
    <source>
        <dbReference type="EMBL" id="GAW91322.1"/>
    </source>
</evidence>
<keyword evidence="4" id="KW-1185">Reference proteome</keyword>
<reference evidence="4" key="1">
    <citation type="journal article" date="2017" name="Appl. Environ. Microbiol.">
        <title>Genomic analysis of Calderihabitans maritimus KKC1, a thermophilic hydrogenogenic carboxydotrophic bacterium isolated from marine sediment.</title>
        <authorList>
            <person name="Omae K."/>
            <person name="Yoneda Y."/>
            <person name="Fukuyama Y."/>
            <person name="Yoshida T."/>
            <person name="Sako Y."/>
        </authorList>
    </citation>
    <scope>NUCLEOTIDE SEQUENCE [LARGE SCALE GENOMIC DNA]</scope>
    <source>
        <strain evidence="4">KKC1</strain>
    </source>
</reference>
<dbReference type="CDD" id="cd00093">
    <property type="entry name" value="HTH_XRE"/>
    <property type="match status" value="1"/>
</dbReference>
<sequence length="124" mass="14436">MDTTLGKKIKFLRTEKGLTQEELAKALGIARATLASWEINRREPDYSMLQKIADFFDVTVDFLLGRTDNPKGYSDEPPSDMELEELLQRSNLKFNGEPLDEEDKQDIIEFLKVAWKTIRKKKRK</sequence>
<dbReference type="Proteomes" id="UP000197032">
    <property type="component" value="Unassembled WGS sequence"/>
</dbReference>
<proteinExistence type="predicted"/>
<organism evidence="3 4">
    <name type="scientific">Calderihabitans maritimus</name>
    <dbReference type="NCBI Taxonomy" id="1246530"/>
    <lineage>
        <taxon>Bacteria</taxon>
        <taxon>Bacillati</taxon>
        <taxon>Bacillota</taxon>
        <taxon>Clostridia</taxon>
        <taxon>Neomoorellales</taxon>
        <taxon>Calderihabitantaceae</taxon>
        <taxon>Calderihabitans</taxon>
    </lineage>
</organism>
<feature type="domain" description="HTH cro/C1-type" evidence="2">
    <location>
        <begin position="9"/>
        <end position="63"/>
    </location>
</feature>
<dbReference type="Gene3D" id="1.10.260.40">
    <property type="entry name" value="lambda repressor-like DNA-binding domains"/>
    <property type="match status" value="1"/>
</dbReference>
<dbReference type="OrthoDB" id="9811208at2"/>
<dbReference type="AlphaFoldDB" id="A0A1Z5HP65"/>
<gene>
    <name evidence="3" type="ORF">KKC1_04840</name>
</gene>